<feature type="coiled-coil region" evidence="1">
    <location>
        <begin position="56"/>
        <end position="115"/>
    </location>
</feature>
<protein>
    <recommendedName>
        <fullName evidence="6">C4-type zinc ribbon domain-containing protein</fullName>
    </recommendedName>
</protein>
<proteinExistence type="predicted"/>
<dbReference type="InterPro" id="IPR003743">
    <property type="entry name" value="Zf-RING_7"/>
</dbReference>
<feature type="domain" description="CT398-like coiled coil hairpin" evidence="3">
    <location>
        <begin position="12"/>
        <end position="191"/>
    </location>
</feature>
<dbReference type="InterPro" id="IPR056003">
    <property type="entry name" value="CT398_CC_hairpin"/>
</dbReference>
<dbReference type="Pfam" id="PF02591">
    <property type="entry name" value="Zn_ribbon_9"/>
    <property type="match status" value="1"/>
</dbReference>
<dbReference type="Proteomes" id="UP000437736">
    <property type="component" value="Unassembled WGS sequence"/>
</dbReference>
<reference evidence="4 5" key="1">
    <citation type="submission" date="2019-11" db="EMBL/GenBank/DDBJ databases">
        <title>Acidiferrimicrobium australis gen. nov., sp. nov., an acidophilic and obligately heterotrophic, member of the Actinobacteria that catalyses dissimilatory oxido- reduction of iron isolated from metal-rich acidic water in Chile.</title>
        <authorList>
            <person name="Gonzalez D."/>
            <person name="Huber K."/>
            <person name="Hedrich S."/>
            <person name="Rojas-Villalobos C."/>
            <person name="Quatrini R."/>
            <person name="Dinamarca M.A."/>
            <person name="Schwarz A."/>
            <person name="Canales C."/>
            <person name="Nancucheo I."/>
        </authorList>
    </citation>
    <scope>NUCLEOTIDE SEQUENCE [LARGE SCALE GENOMIC DNA]</scope>
    <source>
        <strain evidence="4 5">USS-CCA1</strain>
    </source>
</reference>
<dbReference type="PANTHER" id="PTHR39082">
    <property type="entry name" value="PHOSPHOLIPASE C-BETA-2-RELATED"/>
    <property type="match status" value="1"/>
</dbReference>
<dbReference type="Gene3D" id="1.10.287.1490">
    <property type="match status" value="1"/>
</dbReference>
<feature type="domain" description="C4-type zinc ribbon" evidence="2">
    <location>
        <begin position="203"/>
        <end position="237"/>
    </location>
</feature>
<dbReference type="EMBL" id="WJHE01000309">
    <property type="protein sequence ID" value="MST32486.1"/>
    <property type="molecule type" value="Genomic_DNA"/>
</dbReference>
<evidence type="ECO:0008006" key="6">
    <source>
        <dbReference type="Google" id="ProtNLM"/>
    </source>
</evidence>
<dbReference type="InterPro" id="IPR052376">
    <property type="entry name" value="Oxidative_Scav/Glycosyltrans"/>
</dbReference>
<keyword evidence="1" id="KW-0175">Coiled coil</keyword>
<gene>
    <name evidence="4" type="ORF">GHK86_07095</name>
</gene>
<accession>A0ABW9QSZ4</accession>
<evidence type="ECO:0000313" key="4">
    <source>
        <dbReference type="EMBL" id="MST32486.1"/>
    </source>
</evidence>
<evidence type="ECO:0000259" key="2">
    <source>
        <dbReference type="Pfam" id="PF02591"/>
    </source>
</evidence>
<comment type="caution">
    <text evidence="4">The sequence shown here is derived from an EMBL/GenBank/DDBJ whole genome shotgun (WGS) entry which is preliminary data.</text>
</comment>
<dbReference type="PANTHER" id="PTHR39082:SF1">
    <property type="entry name" value="SCAVENGER RECEPTOR CLASS A MEMBER 3"/>
    <property type="match status" value="1"/>
</dbReference>
<name>A0ABW9QSZ4_9ACTN</name>
<keyword evidence="5" id="KW-1185">Reference proteome</keyword>
<organism evidence="4 5">
    <name type="scientific">Acidiferrimicrobium australe</name>
    <dbReference type="NCBI Taxonomy" id="2664430"/>
    <lineage>
        <taxon>Bacteria</taxon>
        <taxon>Bacillati</taxon>
        <taxon>Actinomycetota</taxon>
        <taxon>Acidimicrobiia</taxon>
        <taxon>Acidimicrobiales</taxon>
        <taxon>Acidimicrobiaceae</taxon>
        <taxon>Acidiferrimicrobium</taxon>
    </lineage>
</organism>
<evidence type="ECO:0000256" key="1">
    <source>
        <dbReference type="SAM" id="Coils"/>
    </source>
</evidence>
<evidence type="ECO:0000313" key="5">
    <source>
        <dbReference type="Proteomes" id="UP000437736"/>
    </source>
</evidence>
<evidence type="ECO:0000259" key="3">
    <source>
        <dbReference type="Pfam" id="PF24481"/>
    </source>
</evidence>
<dbReference type="Pfam" id="PF24481">
    <property type="entry name" value="CT398_CC"/>
    <property type="match status" value="1"/>
</dbReference>
<sequence>MSAAPLEALLGVQDLDTAADQRRHHLEQHPARARLVALGAQRRDLGRRRDEVVARRDEVAGRQAALEAELEATEQRRREVSARLYSGAVSASRDLQAMSAEVDALGVRASQLEDEVLAVLDEREPVDAEVATLEADDARLAAEEDAASAELAAAEAEVGAELEGLHREREEAASGLPADLLATYERLRSRLGGVGAARLVGDRCGGCHLSLPATELDRIRHLPADALVTCDQCGRILVRRATGE</sequence>